<feature type="compositionally biased region" description="Basic and acidic residues" evidence="1">
    <location>
        <begin position="186"/>
        <end position="196"/>
    </location>
</feature>
<evidence type="ECO:0000256" key="1">
    <source>
        <dbReference type="SAM" id="MobiDB-lite"/>
    </source>
</evidence>
<accession>X6NNQ6</accession>
<evidence type="ECO:0000313" key="3">
    <source>
        <dbReference type="Proteomes" id="UP000023152"/>
    </source>
</evidence>
<feature type="region of interest" description="Disordered" evidence="1">
    <location>
        <begin position="171"/>
        <end position="222"/>
    </location>
</feature>
<sequence length="418" mass="47897">KQENEEEEQFNQKKQDMKNKLKGLVYNGAKRAAKENGKSVELRAGMKIEFKAPKPFIDGGTSWQFVTCRILKIGDRYEMWKKRIPFQVEAGFHQPEMGDQIHVFDFDEPSNETWVYVKHCKLLPSSIEDERPAEYEKAMEQMVNDALEDVKENADYYHVLNPLTKKHIDQRYSMADSEQRPRKRKLGDVIDPKETGSHCWKKPKLALQPHDDASAGGNDNHPFYRKLKQAKISQFFNDKQSADDHPCHGCSNSPFVSDDDATPRKKLAACKPEIVNEHEESNDSSQDQMTEETLPTLSPYDCTNDHCDNNHNSDNKNKTDNAVTDASQGCLFPSLNHMPQDSHLNLNCTANDSSTEQELPSLEPIHTVLTTDALSFKKKAVSVAFLKKFFLACFPSTKYLIKKLESRFFDRCLPKKKM</sequence>
<dbReference type="EMBL" id="ASPP01006984">
    <property type="protein sequence ID" value="ETO27880.1"/>
    <property type="molecule type" value="Genomic_DNA"/>
</dbReference>
<proteinExistence type="predicted"/>
<comment type="caution">
    <text evidence="2">The sequence shown here is derived from an EMBL/GenBank/DDBJ whole genome shotgun (WGS) entry which is preliminary data.</text>
</comment>
<evidence type="ECO:0000313" key="2">
    <source>
        <dbReference type="EMBL" id="ETO27880.1"/>
    </source>
</evidence>
<organism evidence="2 3">
    <name type="scientific">Reticulomyxa filosa</name>
    <dbReference type="NCBI Taxonomy" id="46433"/>
    <lineage>
        <taxon>Eukaryota</taxon>
        <taxon>Sar</taxon>
        <taxon>Rhizaria</taxon>
        <taxon>Retaria</taxon>
        <taxon>Foraminifera</taxon>
        <taxon>Monothalamids</taxon>
        <taxon>Reticulomyxidae</taxon>
        <taxon>Reticulomyxa</taxon>
    </lineage>
</organism>
<feature type="compositionally biased region" description="Polar residues" evidence="1">
    <location>
        <begin position="283"/>
        <end position="296"/>
    </location>
</feature>
<feature type="region of interest" description="Disordered" evidence="1">
    <location>
        <begin position="276"/>
        <end position="296"/>
    </location>
</feature>
<reference evidence="2 3" key="1">
    <citation type="journal article" date="2013" name="Curr. Biol.">
        <title>The Genome of the Foraminiferan Reticulomyxa filosa.</title>
        <authorList>
            <person name="Glockner G."/>
            <person name="Hulsmann N."/>
            <person name="Schleicher M."/>
            <person name="Noegel A.A."/>
            <person name="Eichinger L."/>
            <person name="Gallinger C."/>
            <person name="Pawlowski J."/>
            <person name="Sierra R."/>
            <person name="Euteneuer U."/>
            <person name="Pillet L."/>
            <person name="Moustafa A."/>
            <person name="Platzer M."/>
            <person name="Groth M."/>
            <person name="Szafranski K."/>
            <person name="Schliwa M."/>
        </authorList>
    </citation>
    <scope>NUCLEOTIDE SEQUENCE [LARGE SCALE GENOMIC DNA]</scope>
</reference>
<gene>
    <name evidence="2" type="ORF">RFI_09252</name>
</gene>
<protein>
    <submittedName>
        <fullName evidence="2">Uncharacterized protein</fullName>
    </submittedName>
</protein>
<name>X6NNQ6_RETFI</name>
<feature type="non-terminal residue" evidence="2">
    <location>
        <position position="1"/>
    </location>
</feature>
<keyword evidence="3" id="KW-1185">Reference proteome</keyword>
<dbReference type="Proteomes" id="UP000023152">
    <property type="component" value="Unassembled WGS sequence"/>
</dbReference>
<dbReference type="AlphaFoldDB" id="X6NNQ6"/>